<organism evidence="1 2">
    <name type="scientific">Neurospora hispaniola</name>
    <dbReference type="NCBI Taxonomy" id="588809"/>
    <lineage>
        <taxon>Eukaryota</taxon>
        <taxon>Fungi</taxon>
        <taxon>Dikarya</taxon>
        <taxon>Ascomycota</taxon>
        <taxon>Pezizomycotina</taxon>
        <taxon>Sordariomycetes</taxon>
        <taxon>Sordariomycetidae</taxon>
        <taxon>Sordariales</taxon>
        <taxon>Sordariaceae</taxon>
        <taxon>Neurospora</taxon>
    </lineage>
</organism>
<gene>
    <name evidence="1" type="ORF">B0T23DRAFT_354156</name>
</gene>
<feature type="non-terminal residue" evidence="1">
    <location>
        <position position="1"/>
    </location>
</feature>
<proteinExistence type="predicted"/>
<accession>A0AAJ0IDL7</accession>
<reference evidence="1 2" key="1">
    <citation type="journal article" date="2023" name="Mol. Phylogenet. Evol.">
        <title>Genome-scale phylogeny and comparative genomics of the fungal order Sordariales.</title>
        <authorList>
            <person name="Hensen N."/>
            <person name="Bonometti L."/>
            <person name="Westerberg I."/>
            <person name="Brannstrom I.O."/>
            <person name="Guillou S."/>
            <person name="Cros-Aarteil S."/>
            <person name="Calhoun S."/>
            <person name="Haridas S."/>
            <person name="Kuo A."/>
            <person name="Mondo S."/>
            <person name="Pangilinan J."/>
            <person name="Riley R."/>
            <person name="LaButti K."/>
            <person name="Andreopoulos B."/>
            <person name="Lipzen A."/>
            <person name="Chen C."/>
            <person name="Yan M."/>
            <person name="Daum C."/>
            <person name="Ng V."/>
            <person name="Clum A."/>
            <person name="Steindorff A."/>
            <person name="Ohm R.A."/>
            <person name="Martin F."/>
            <person name="Silar P."/>
            <person name="Natvig D.O."/>
            <person name="Lalanne C."/>
            <person name="Gautier V."/>
            <person name="Ament-Velasquez S.L."/>
            <person name="Kruys A."/>
            <person name="Hutchinson M.I."/>
            <person name="Powell A.J."/>
            <person name="Barry K."/>
            <person name="Miller A.N."/>
            <person name="Grigoriev I.V."/>
            <person name="Debuchy R."/>
            <person name="Gladieux P."/>
            <person name="Hiltunen Thoren M."/>
            <person name="Johannesson H."/>
        </authorList>
    </citation>
    <scope>NUCLEOTIDE SEQUENCE [LARGE SCALE GENOMIC DNA]</scope>
    <source>
        <strain evidence="1 2">FGSC 10403</strain>
    </source>
</reference>
<evidence type="ECO:0000313" key="2">
    <source>
        <dbReference type="Proteomes" id="UP001285908"/>
    </source>
</evidence>
<dbReference type="AlphaFoldDB" id="A0AAJ0IDL7"/>
<sequence>TATDGCTSLPLPHEHFAGFQPPTPHRIGRGVGCRYGCHLAYGRIRGPDTSKLNNLSNHS</sequence>
<protein>
    <submittedName>
        <fullName evidence="1">Uncharacterized protein</fullName>
    </submittedName>
</protein>
<dbReference type="Proteomes" id="UP001285908">
    <property type="component" value="Unassembled WGS sequence"/>
</dbReference>
<dbReference type="GeneID" id="87873744"/>
<comment type="caution">
    <text evidence="1">The sequence shown here is derived from an EMBL/GenBank/DDBJ whole genome shotgun (WGS) entry which is preliminary data.</text>
</comment>
<keyword evidence="2" id="KW-1185">Reference proteome</keyword>
<name>A0AAJ0IDL7_9PEZI</name>
<evidence type="ECO:0000313" key="1">
    <source>
        <dbReference type="EMBL" id="KAK3497791.1"/>
    </source>
</evidence>
<dbReference type="RefSeq" id="XP_062696055.1">
    <property type="nucleotide sequence ID" value="XM_062836122.1"/>
</dbReference>
<dbReference type="EMBL" id="JAULSX010000002">
    <property type="protein sequence ID" value="KAK3497791.1"/>
    <property type="molecule type" value="Genomic_DNA"/>
</dbReference>